<organism evidence="1 2">
    <name type="scientific">Bacillus spizizenii (strain ATCC 23059 / NRRL B-14472 / W23)</name>
    <name type="common">Bacillus subtilis subsp. spizizenii</name>
    <dbReference type="NCBI Taxonomy" id="655816"/>
    <lineage>
        <taxon>Bacteria</taxon>
        <taxon>Bacillati</taxon>
        <taxon>Bacillota</taxon>
        <taxon>Bacilli</taxon>
        <taxon>Bacillales</taxon>
        <taxon>Bacillaceae</taxon>
        <taxon>Bacillus</taxon>
    </lineage>
</organism>
<evidence type="ECO:0000313" key="1">
    <source>
        <dbReference type="EMBL" id="ADM38330.1"/>
    </source>
</evidence>
<dbReference type="AlphaFoldDB" id="E0U204"/>
<dbReference type="HOGENOM" id="CLU_2969887_0_0_9"/>
<proteinExistence type="predicted"/>
<accession>E0U204</accession>
<dbReference type="KEGG" id="bss:BSUW23_11450"/>
<reference evidence="1 2" key="2">
    <citation type="journal article" date="2011" name="Microbiology">
        <title>The genome sequence of Bacillus subtilis subsp. spizizenii W23: insights into speciation within the B. subtilis complex and into the history of B. subtilis genetics.</title>
        <authorList>
            <person name="Zeigler D.R."/>
        </authorList>
    </citation>
    <scope>NUCLEOTIDE SEQUENCE [LARGE SCALE GENOMIC DNA]</scope>
    <source>
        <strain evidence="2">ATCC 23059 / NRRL B-14472 / W23</strain>
    </source>
</reference>
<reference key="1">
    <citation type="submission" date="2010-08" db="EMBL/GenBank/DDBJ databases">
        <authorList>
            <person name="Zeigler D.R."/>
        </authorList>
    </citation>
    <scope>NUCLEOTIDE SEQUENCE</scope>
    <source>
        <strain>W23</strain>
    </source>
</reference>
<protein>
    <submittedName>
        <fullName evidence="1">Uncharacterized protein</fullName>
    </submittedName>
</protein>
<dbReference type="EMBL" id="CP002183">
    <property type="protein sequence ID" value="ADM38330.1"/>
    <property type="molecule type" value="Genomic_DNA"/>
</dbReference>
<sequence length="57" mass="6316">MLDKVIHAMKVIGMFAAAYFTGDINGIPFCFHDMLKIIEARIHGSASKKQIQYIAGC</sequence>
<name>E0U204_BACSH</name>
<evidence type="ECO:0000313" key="2">
    <source>
        <dbReference type="Proteomes" id="UP000002233"/>
    </source>
</evidence>
<gene>
    <name evidence="1" type="ordered locus">BSUW23_11450</name>
</gene>
<dbReference type="Proteomes" id="UP000002233">
    <property type="component" value="Chromosome"/>
</dbReference>